<feature type="region of interest" description="Disordered" evidence="5">
    <location>
        <begin position="917"/>
        <end position="963"/>
    </location>
</feature>
<dbReference type="PROSITE" id="PS50211">
    <property type="entry name" value="DENN"/>
    <property type="match status" value="1"/>
</dbReference>
<dbReference type="InterPro" id="IPR011993">
    <property type="entry name" value="PH-like_dom_sf"/>
</dbReference>
<dbReference type="InterPro" id="IPR001194">
    <property type="entry name" value="cDENN_dom"/>
</dbReference>
<dbReference type="InterPro" id="IPR046349">
    <property type="entry name" value="C1-like_sf"/>
</dbReference>
<dbReference type="SMART" id="SM00799">
    <property type="entry name" value="DENN"/>
    <property type="match status" value="1"/>
</dbReference>
<dbReference type="Gene3D" id="3.30.450.200">
    <property type="match status" value="1"/>
</dbReference>
<feature type="domain" description="Myotubularin phosphatase" evidence="9">
    <location>
        <begin position="1456"/>
        <end position="2113"/>
    </location>
</feature>
<dbReference type="SMART" id="SM00233">
    <property type="entry name" value="PH"/>
    <property type="match status" value="1"/>
</dbReference>
<dbReference type="GO" id="GO:0046872">
    <property type="term" value="F:metal ion binding"/>
    <property type="evidence" value="ECO:0007669"/>
    <property type="project" value="UniProtKB-KW"/>
</dbReference>
<evidence type="ECO:0000313" key="10">
    <source>
        <dbReference type="EMBL" id="EUB63510.1"/>
    </source>
</evidence>
<feature type="region of interest" description="Disordered" evidence="5">
    <location>
        <begin position="1181"/>
        <end position="1208"/>
    </location>
</feature>
<sequence>MIRLADYVVIVGYDFDKSIEFESQGRVLQRFPTKEWSNYPYEFHVESFCQPCGWRLTTNRQAPTFFVAYLTGIDGSRYYAACLTFYEAVSGQQQHIIQHLSHGNRSTNATDAHHHQTVAATSSTGSLSHLNSCESLAVVSGNFNGASVDPNLIRPTELFAPKCIVLLARHQHFKNCLSILYTTFMDSPKEFNLEEIIGNIVGGIEIPPIGGPRKTFTVGANDRQTVQPAKCQTIPVTRSSVANLFKYLGIDNVLLMFTAMLSDQKLLVCSQSLVRLTEACHALTSIIYPLKYGNTYVPILPRGLLDYLSAPTPFLYGIHASYRHLLPDIPDVFIADLDVGRVICPENIPLPQIPQPFLTEAIQSLFHILSPDLLISDNVYPPPPETVPQLTPEQIDKKLRAVFLHLFASIFVGYRSCLTITRIHPQPVIHFNRSLFLVLRGVHEPDDFFDRLLSSMRFHRFVLERGPPFRVCDLFDEAYDVARTKAQPLVPQFVADVSFPDMDYEAFLTDFTLSLDRIAQKFMENEHDEGHQIVDVIQAEAVEAHNRLHHRPFPRLNAQKVDEFVQVAQELRSQSVPLTMEVEEKPRIVPKGEQLDRNAFKSELPSDKCRVIREFVADIFDLHITEALKRRNTIRQNLKSQPFRRLFVDELCKRIIPPMASSESLNSTFPEAVTVEFERRASLNWEQFDVIVGLLDEALRYEGMSYNTVIAPPVLELTTRISTQLGGMRYFANMTHHIQRHRIWSEMSFWEDVFNEQVNNQIKQLYLHQSEEERKSGIPSADLPTIYSSDQSVLEIAAEELRSGSLRSAELQASLQQQEEGTVYAQILHFINLIANFRVPLNAAAPLIPSTDQFGGVTSAPASSQVASVSGVLPAGGAQQYQRGLPNGWPAGTPSPINYPHDRRDLSFTSTLLSSNHNERRSVSHGGSSSGVGGGGLGQHHGHHVSSIPPGGGGTSSSSLSRDAVPTSDVVLGELAEWICKFVEKVGAENALPEASIIQIKNKVDSILEGHLLNLADIYPEVKKIPKIKKPEIANPALLADESIIRLAGLDRLPCQLLIDGRMERVGDSGGSGGAGGGDWSRSEQMVFFDANNANVVAPSSHEIFNEEVDSVIRTLLPAQGALFVTNYRVIFIGVPKDPFQSNKVVCRSFPVAALHSIKRMGSTRVVTTIPVAPTIATSLEMGAGGGSSGKKQHRKLRVGGVSSSSSSSTETLDIYRLRALTMQMMRLGFDPDEVPSEARDDLRHLLVELRFHAIIGLSFNSPNSRASQALFASENANGYRSPLPRPASDRPMSQQSQEMDGGLGLVQSKQGDGDDSVILSIVSSSRSGRSSRSQSQTASTMQAALTQATGPRLRGLSVVRSVIDTATYRLSDTDSLEATPTGLSDDSLRVGEFTDAKSLLSMTLASLRLAGLNPAISEVLQHSPGYLDMAKVALHSTDYCKHPSSTSPLSSIHSGCASASNSQHKPQQPLYSPVITLANANYAITRTYPSLLIVPAGFKRSRLDRVARYHKHGRFPVVVWQHMETRAFLLRGAAFQAKSILSAFKHTVVTNTVPERQSVTTATTTTTVAATDVETSTEIPSAKEHARYFASLVNMSPMPSSASGLMSASTTASIAGSVLEREPLSPRINSMMLLATEPQGVATPSPSPRGVGGTLAHEKTGSLLRVPRASSRVAGSVISLDAPFEKRLSLFTTPEELNEVTTQMFHSPSVEVGLATSSASGVRRGHYIPCQSSRPKRRFRAGALGKFAGGKASTTSYAFSHDDEKGSATSSSTQHLYPESRMPTTLYVLCERSVKTMMKSGQFPGVEFISVDYASYSSIRETFRKLYNACLPKDAHSRLVGVFKERRRGGSIDEGGGGGGGLTSDHENNLAAAVPSEKAVGSDGGSRGVPGDIITAVAESGWLEQIQSLLQLAGIMVEIISIQGASVAVCLEDGTDIVTQMVSLAQVMMDPTYRTISGFWALVEKEWLLFGHPFNQRVGQKSGSNNGKASHISPVFLQFLDAVHQLLRQFPLSFEFNDFFLQFLAYHHVSNRFHDFKHDFELQRMAHWLNLTPDHSSLKSGIYQTHSIWRFVQDQHEEWPVFFNFYYSPECAQKTLIPATHQAALNVWKYYLSEDLASGPVFDLDLFCPSYRKQTNRPYEPVLRQGYNNSHVEQTYALLGLREGDEAVGWQEAWSKAVRLSADTENTIDEPFSSFPELPLSEEAGADFDRIVRAKLAATTTDDRPIVLNTTLKPPPPLPECSFNSLPKHTISTTAVGFEISGGGRSCISDGVASLPSESDGEVPLGGEEDGHRGYSPPVDECDEAQRAVFAQNRAITMKCLNRASGRPLNNSQLYHNQASTLAVPTPTADNVVLLPHSLHHSGSLNNLPVVEGGFGNLIATALFEQPHSFRRVKTTLSVSRCDACQALILASGITRGLVRCVDCNFCCHEKCVPGVSRNCPGRLQAAAHRHPVGSTVEASGLPGTGVMRPWNRQRAKTEDCNLHQSTTEPESLNLSNPHFRSRYTTNATGSSEVPSLYEANGKNADCPPGNLPALDSNPSREIRGRAPAPPDLGSVAFCGELYKLSSRKVLASWKSRFFVLDTEHHQMRYYDTAQDEVPRGFIDLQDVRAVTLLRNTTSVPKRFQDSCAFEASGIDTPARQFRFAADDAKSARAWVERIQSTIL</sequence>
<evidence type="ECO:0000259" key="6">
    <source>
        <dbReference type="PROSITE" id="PS50003"/>
    </source>
</evidence>
<dbReference type="GO" id="GO:0005737">
    <property type="term" value="C:cytoplasm"/>
    <property type="evidence" value="ECO:0007669"/>
    <property type="project" value="TreeGrafter"/>
</dbReference>
<dbReference type="Pfam" id="PF03456">
    <property type="entry name" value="uDENN"/>
    <property type="match status" value="1"/>
</dbReference>
<dbReference type="SUPFAM" id="SSF57889">
    <property type="entry name" value="Cysteine-rich domain"/>
    <property type="match status" value="1"/>
</dbReference>
<dbReference type="SUPFAM" id="SSF52799">
    <property type="entry name" value="(Phosphotyrosine protein) phosphatases II"/>
    <property type="match status" value="1"/>
</dbReference>
<dbReference type="PROSITE" id="PS50003">
    <property type="entry name" value="PH_DOMAIN"/>
    <property type="match status" value="1"/>
</dbReference>
<proteinExistence type="inferred from homology"/>
<evidence type="ECO:0000256" key="4">
    <source>
        <dbReference type="ARBA" id="ARBA00022833"/>
    </source>
</evidence>
<protein>
    <submittedName>
        <fullName evidence="10">Myotubularin-related protein</fullName>
    </submittedName>
</protein>
<dbReference type="RefSeq" id="XP_024354706.1">
    <property type="nucleotide sequence ID" value="XM_024490841.1"/>
</dbReference>
<dbReference type="InterPro" id="IPR001849">
    <property type="entry name" value="PH_domain"/>
</dbReference>
<feature type="compositionally biased region" description="Polar residues" evidence="5">
    <location>
        <begin position="2484"/>
        <end position="2515"/>
    </location>
</feature>
<feature type="domain" description="PH" evidence="6">
    <location>
        <begin position="2556"/>
        <end position="2665"/>
    </location>
</feature>
<dbReference type="OMA" id="NCINCIF"/>
<dbReference type="InterPro" id="IPR005112">
    <property type="entry name" value="dDENN_dom"/>
</dbReference>
<dbReference type="SMART" id="SM00109">
    <property type="entry name" value="C1"/>
    <property type="match status" value="1"/>
</dbReference>
<feature type="region of interest" description="Disordered" evidence="5">
    <location>
        <begin position="2477"/>
        <end position="2530"/>
    </location>
</feature>
<dbReference type="EMBL" id="APAU02000006">
    <property type="protein sequence ID" value="EUB63510.1"/>
    <property type="molecule type" value="Genomic_DNA"/>
</dbReference>
<dbReference type="Pfam" id="PF02141">
    <property type="entry name" value="DENN"/>
    <property type="match status" value="1"/>
</dbReference>
<feature type="domain" description="Phorbol-ester/DAG-type" evidence="7">
    <location>
        <begin position="2388"/>
        <end position="2441"/>
    </location>
</feature>
<gene>
    <name evidence="10" type="ORF">EGR_01592</name>
</gene>
<dbReference type="KEGG" id="egl:EGR_01592"/>
<keyword evidence="4" id="KW-0862">Zinc</keyword>
<keyword evidence="2" id="KW-0597">Phosphoprotein</keyword>
<evidence type="ECO:0000256" key="5">
    <source>
        <dbReference type="SAM" id="MobiDB-lite"/>
    </source>
</evidence>
<dbReference type="STRING" id="6210.W6UPE3"/>
<evidence type="ECO:0000259" key="7">
    <source>
        <dbReference type="PROSITE" id="PS50081"/>
    </source>
</evidence>
<dbReference type="SMART" id="SM00800">
    <property type="entry name" value="uDENN"/>
    <property type="match status" value="1"/>
</dbReference>
<dbReference type="InterPro" id="IPR022096">
    <property type="entry name" value="SBF1/SBF2"/>
</dbReference>
<feature type="compositionally biased region" description="Gly residues" evidence="5">
    <location>
        <begin position="928"/>
        <end position="939"/>
    </location>
</feature>
<keyword evidence="3" id="KW-0479">Metal-binding</keyword>
<feature type="region of interest" description="Disordered" evidence="5">
    <location>
        <begin position="885"/>
        <end position="904"/>
    </location>
</feature>
<dbReference type="Gene3D" id="2.30.29.30">
    <property type="entry name" value="Pleckstrin-homology domain (PH domain)/Phosphotyrosine-binding domain (PTB)"/>
    <property type="match status" value="1"/>
</dbReference>
<evidence type="ECO:0000259" key="8">
    <source>
        <dbReference type="PROSITE" id="PS50211"/>
    </source>
</evidence>
<accession>W6UPE3</accession>
<dbReference type="GO" id="GO:0005085">
    <property type="term" value="F:guanyl-nucleotide exchange factor activity"/>
    <property type="evidence" value="ECO:0007669"/>
    <property type="project" value="TreeGrafter"/>
</dbReference>
<dbReference type="InterPro" id="IPR037516">
    <property type="entry name" value="Tripartite_DENN"/>
</dbReference>
<dbReference type="GO" id="GO:0016020">
    <property type="term" value="C:membrane"/>
    <property type="evidence" value="ECO:0007669"/>
    <property type="project" value="TreeGrafter"/>
</dbReference>
<comment type="similarity">
    <text evidence="1">Belongs to the protein-tyrosine phosphatase family. Non-receptor class myotubularin subfamily.</text>
</comment>
<evidence type="ECO:0000313" key="11">
    <source>
        <dbReference type="Proteomes" id="UP000019149"/>
    </source>
</evidence>
<evidence type="ECO:0000256" key="2">
    <source>
        <dbReference type="ARBA" id="ARBA00022553"/>
    </source>
</evidence>
<dbReference type="InterPro" id="IPR005113">
    <property type="entry name" value="uDENN_dom"/>
</dbReference>
<organism evidence="10 11">
    <name type="scientific">Echinococcus granulosus</name>
    <name type="common">Hydatid tapeworm</name>
    <dbReference type="NCBI Taxonomy" id="6210"/>
    <lineage>
        <taxon>Eukaryota</taxon>
        <taxon>Metazoa</taxon>
        <taxon>Spiralia</taxon>
        <taxon>Lophotrochozoa</taxon>
        <taxon>Platyhelminthes</taxon>
        <taxon>Cestoda</taxon>
        <taxon>Eucestoda</taxon>
        <taxon>Cyclophyllidea</taxon>
        <taxon>Taeniidae</taxon>
        <taxon>Echinococcus</taxon>
        <taxon>Echinococcus granulosus group</taxon>
    </lineage>
</organism>
<dbReference type="InterPro" id="IPR029021">
    <property type="entry name" value="Prot-tyrosine_phosphatase-like"/>
</dbReference>
<dbReference type="PROSITE" id="PS50081">
    <property type="entry name" value="ZF_DAG_PE_2"/>
    <property type="match status" value="1"/>
</dbReference>
<feature type="region of interest" description="Disordered" evidence="5">
    <location>
        <begin position="2270"/>
        <end position="2295"/>
    </location>
</feature>
<evidence type="ECO:0000259" key="9">
    <source>
        <dbReference type="PROSITE" id="PS51339"/>
    </source>
</evidence>
<dbReference type="PROSITE" id="PS51339">
    <property type="entry name" value="PPASE_MYOTUBULARIN"/>
    <property type="match status" value="1"/>
</dbReference>
<dbReference type="PANTHER" id="PTHR10807:SF109">
    <property type="entry name" value="SET DOMAIN BINDING FACTOR, ISOFORM A"/>
    <property type="match status" value="1"/>
</dbReference>
<dbReference type="PANTHER" id="PTHR10807">
    <property type="entry name" value="MYOTUBULARIN-RELATED"/>
    <property type="match status" value="1"/>
</dbReference>
<feature type="compositionally biased region" description="Low complexity" evidence="5">
    <location>
        <begin position="1324"/>
        <end position="1347"/>
    </location>
</feature>
<dbReference type="CTD" id="36337307"/>
<dbReference type="Proteomes" id="UP000019149">
    <property type="component" value="Unassembled WGS sequence"/>
</dbReference>
<dbReference type="Pfam" id="PF12335">
    <property type="entry name" value="SBF2"/>
    <property type="match status" value="1"/>
</dbReference>
<dbReference type="Gene3D" id="3.40.50.11500">
    <property type="match status" value="1"/>
</dbReference>
<evidence type="ECO:0000256" key="3">
    <source>
        <dbReference type="ARBA" id="ARBA00022723"/>
    </source>
</evidence>
<name>W6UPE3_ECHGR</name>
<dbReference type="InterPro" id="IPR030564">
    <property type="entry name" value="Myotubularin"/>
</dbReference>
<dbReference type="InterPro" id="IPR010569">
    <property type="entry name" value="Myotubularin-like_Pase_dom"/>
</dbReference>
<dbReference type="SMART" id="SM00801">
    <property type="entry name" value="dDENN"/>
    <property type="match status" value="1"/>
</dbReference>
<dbReference type="Pfam" id="PF00169">
    <property type="entry name" value="PH"/>
    <property type="match status" value="1"/>
</dbReference>
<dbReference type="Gene3D" id="3.30.60.20">
    <property type="match status" value="1"/>
</dbReference>
<dbReference type="InterPro" id="IPR043153">
    <property type="entry name" value="DENN_C"/>
</dbReference>
<feature type="region of interest" description="Disordered" evidence="5">
    <location>
        <begin position="1277"/>
        <end position="1347"/>
    </location>
</feature>
<dbReference type="Pfam" id="PF06602">
    <property type="entry name" value="Myotub-related"/>
    <property type="match status" value="2"/>
</dbReference>
<dbReference type="Pfam" id="PF00130">
    <property type="entry name" value="C1_1"/>
    <property type="match status" value="1"/>
</dbReference>
<dbReference type="GeneID" id="36337307"/>
<reference evidence="10 11" key="1">
    <citation type="journal article" date="2013" name="Nat. Genet.">
        <title>The genome of the hydatid tapeworm Echinococcus granulosus.</title>
        <authorList>
            <person name="Zheng H."/>
            <person name="Zhang W."/>
            <person name="Zhang L."/>
            <person name="Zhang Z."/>
            <person name="Li J."/>
            <person name="Lu G."/>
            <person name="Zhu Y."/>
            <person name="Wang Y."/>
            <person name="Huang Y."/>
            <person name="Liu J."/>
            <person name="Kang H."/>
            <person name="Chen J."/>
            <person name="Wang L."/>
            <person name="Chen A."/>
            <person name="Yu S."/>
            <person name="Gao Z."/>
            <person name="Jin L."/>
            <person name="Gu W."/>
            <person name="Wang Z."/>
            <person name="Zhao L."/>
            <person name="Shi B."/>
            <person name="Wen H."/>
            <person name="Lin R."/>
            <person name="Jones M.K."/>
            <person name="Brejova B."/>
            <person name="Vinar T."/>
            <person name="Zhao G."/>
            <person name="McManus D.P."/>
            <person name="Chen Z."/>
            <person name="Zhou Y."/>
            <person name="Wang S."/>
        </authorList>
    </citation>
    <scope>NUCLEOTIDE SEQUENCE [LARGE SCALE GENOMIC DNA]</scope>
</reference>
<dbReference type="OrthoDB" id="74314at2759"/>
<dbReference type="CDD" id="cd00029">
    <property type="entry name" value="C1"/>
    <property type="match status" value="1"/>
</dbReference>
<comment type="caution">
    <text evidence="10">The sequence shown here is derived from an EMBL/GenBank/DDBJ whole genome shotgun (WGS) entry which is preliminary data.</text>
</comment>
<feature type="domain" description="UDENN" evidence="8">
    <location>
        <begin position="6"/>
        <end position="472"/>
    </location>
</feature>
<keyword evidence="11" id="KW-1185">Reference proteome</keyword>
<dbReference type="SUPFAM" id="SSF50729">
    <property type="entry name" value="PH domain-like"/>
    <property type="match status" value="1"/>
</dbReference>
<dbReference type="InterPro" id="IPR002219">
    <property type="entry name" value="PKC_DAG/PE"/>
</dbReference>
<evidence type="ECO:0000256" key="1">
    <source>
        <dbReference type="ARBA" id="ARBA00007471"/>
    </source>
</evidence>